<dbReference type="Pfam" id="PF23209">
    <property type="entry name" value="IDM1_C"/>
    <property type="match status" value="1"/>
</dbReference>
<dbReference type="InterPro" id="IPR042163">
    <property type="entry name" value="PHF12"/>
</dbReference>
<dbReference type="AlphaFoldDB" id="A0A484KK94"/>
<feature type="compositionally biased region" description="Polar residues" evidence="1">
    <location>
        <begin position="300"/>
        <end position="309"/>
    </location>
</feature>
<dbReference type="PANTHER" id="PTHR46309">
    <property type="entry name" value="PHD FINGER PROTEIN 12"/>
    <property type="match status" value="1"/>
</dbReference>
<organism evidence="3 4">
    <name type="scientific">Cuscuta campestris</name>
    <dbReference type="NCBI Taxonomy" id="132261"/>
    <lineage>
        <taxon>Eukaryota</taxon>
        <taxon>Viridiplantae</taxon>
        <taxon>Streptophyta</taxon>
        <taxon>Embryophyta</taxon>
        <taxon>Tracheophyta</taxon>
        <taxon>Spermatophyta</taxon>
        <taxon>Magnoliopsida</taxon>
        <taxon>eudicotyledons</taxon>
        <taxon>Gunneridae</taxon>
        <taxon>Pentapetalae</taxon>
        <taxon>asterids</taxon>
        <taxon>lamiids</taxon>
        <taxon>Solanales</taxon>
        <taxon>Convolvulaceae</taxon>
        <taxon>Cuscuteae</taxon>
        <taxon>Cuscuta</taxon>
        <taxon>Cuscuta subgen. Grammica</taxon>
        <taxon>Cuscuta sect. Cleistogrammica</taxon>
    </lineage>
</organism>
<dbReference type="GO" id="GO:0006357">
    <property type="term" value="P:regulation of transcription by RNA polymerase II"/>
    <property type="evidence" value="ECO:0007669"/>
    <property type="project" value="TreeGrafter"/>
</dbReference>
<feature type="compositionally biased region" description="Polar residues" evidence="1">
    <location>
        <begin position="338"/>
        <end position="361"/>
    </location>
</feature>
<keyword evidence="4" id="KW-1185">Reference proteome</keyword>
<dbReference type="GO" id="GO:0005634">
    <property type="term" value="C:nucleus"/>
    <property type="evidence" value="ECO:0007669"/>
    <property type="project" value="TreeGrafter"/>
</dbReference>
<reference evidence="3 4" key="1">
    <citation type="submission" date="2018-04" db="EMBL/GenBank/DDBJ databases">
        <authorList>
            <person name="Vogel A."/>
        </authorList>
    </citation>
    <scope>NUCLEOTIDE SEQUENCE [LARGE SCALE GENOMIC DNA]</scope>
</reference>
<sequence>MPFIGTRHIYRRKGMCRRLLSAIEMCLYNLKVEKLIIPAISEHIHTWTEVFGFNQLEESHKHEMRSMNMLVFPGVDMLQKQLVRQGAPQGSRNADCNKPCPLPALIGGASDTVSSANSAKCDPNKCYDTDPPSADEIHAKGESVCSVHPVSVVQSHDNTTIGAPDGSPTATNLSNKEAKSIKSEVENKFDESSVNVAHSTLGEIDTTLDMEDAPTNGLKVACEKSIKASVQEVQEYEAAFPVTREIADEIQEAVVSPDTCGIDGAIPQRCLESFQSKVEEAHDMSDASNPKALPTKGDILSTTERSNGGPTVVDGKENFADPMHCSSLDCSFQCNTEDAASREASQSTKLSEPKPTTTIQFASDLCPPSTTNGENEPTPSSEKSTDAKGN</sequence>
<evidence type="ECO:0000259" key="2">
    <source>
        <dbReference type="Pfam" id="PF23209"/>
    </source>
</evidence>
<dbReference type="InterPro" id="IPR056511">
    <property type="entry name" value="IDM1_C"/>
</dbReference>
<dbReference type="PANTHER" id="PTHR46309:SF1">
    <property type="entry name" value="PHD FINGER PROTEIN 12"/>
    <property type="match status" value="1"/>
</dbReference>
<feature type="region of interest" description="Disordered" evidence="1">
    <location>
        <begin position="282"/>
        <end position="310"/>
    </location>
</feature>
<proteinExistence type="predicted"/>
<gene>
    <name evidence="3" type="ORF">CCAM_LOCUS6661</name>
</gene>
<evidence type="ECO:0000313" key="4">
    <source>
        <dbReference type="Proteomes" id="UP000595140"/>
    </source>
</evidence>
<dbReference type="EMBL" id="OOIL02000448">
    <property type="protein sequence ID" value="VFQ64885.1"/>
    <property type="molecule type" value="Genomic_DNA"/>
</dbReference>
<feature type="compositionally biased region" description="Polar residues" evidence="1">
    <location>
        <begin position="368"/>
        <end position="382"/>
    </location>
</feature>
<dbReference type="OrthoDB" id="1281257at2759"/>
<accession>A0A484KK94</accession>
<feature type="domain" description="Increased DNA methylation 1 C-terminal" evidence="2">
    <location>
        <begin position="1"/>
        <end position="81"/>
    </location>
</feature>
<evidence type="ECO:0000256" key="1">
    <source>
        <dbReference type="SAM" id="MobiDB-lite"/>
    </source>
</evidence>
<name>A0A484KK94_9ASTE</name>
<evidence type="ECO:0000313" key="3">
    <source>
        <dbReference type="EMBL" id="VFQ64885.1"/>
    </source>
</evidence>
<feature type="region of interest" description="Disordered" evidence="1">
    <location>
        <begin position="338"/>
        <end position="390"/>
    </location>
</feature>
<protein>
    <recommendedName>
        <fullName evidence="2">Increased DNA methylation 1 C-terminal domain-containing protein</fullName>
    </recommendedName>
</protein>
<dbReference type="Proteomes" id="UP000595140">
    <property type="component" value="Unassembled WGS sequence"/>
</dbReference>
<dbReference type="GO" id="GO:0003714">
    <property type="term" value="F:transcription corepressor activity"/>
    <property type="evidence" value="ECO:0007669"/>
    <property type="project" value="InterPro"/>
</dbReference>